<evidence type="ECO:0000256" key="1">
    <source>
        <dbReference type="ARBA" id="ARBA00001947"/>
    </source>
</evidence>
<feature type="domain" description="Dihydroorotase catalytic" evidence="5">
    <location>
        <begin position="54"/>
        <end position="236"/>
    </location>
</feature>
<reference evidence="6" key="1">
    <citation type="submission" date="2020-05" db="EMBL/GenBank/DDBJ databases">
        <authorList>
            <person name="Chiriac C."/>
            <person name="Salcher M."/>
            <person name="Ghai R."/>
            <person name="Kavagutti S V."/>
        </authorList>
    </citation>
    <scope>NUCLEOTIDE SEQUENCE</scope>
</reference>
<keyword evidence="2" id="KW-0479">Metal-binding</keyword>
<comment type="cofactor">
    <cofactor evidence="1">
        <name>Zn(2+)</name>
        <dbReference type="ChEBI" id="CHEBI:29105"/>
    </cofactor>
</comment>
<evidence type="ECO:0000256" key="3">
    <source>
        <dbReference type="ARBA" id="ARBA00022801"/>
    </source>
</evidence>
<dbReference type="AlphaFoldDB" id="A0A6J6DYT7"/>
<organism evidence="6">
    <name type="scientific">freshwater metagenome</name>
    <dbReference type="NCBI Taxonomy" id="449393"/>
    <lineage>
        <taxon>unclassified sequences</taxon>
        <taxon>metagenomes</taxon>
        <taxon>ecological metagenomes</taxon>
    </lineage>
</organism>
<dbReference type="InterPro" id="IPR002195">
    <property type="entry name" value="Dihydroorotase_CS"/>
</dbReference>
<dbReference type="GO" id="GO:0006145">
    <property type="term" value="P:purine nucleobase catabolic process"/>
    <property type="evidence" value="ECO:0007669"/>
    <property type="project" value="TreeGrafter"/>
</dbReference>
<dbReference type="PANTHER" id="PTHR43668:SF2">
    <property type="entry name" value="ALLANTOINASE"/>
    <property type="match status" value="1"/>
</dbReference>
<protein>
    <submittedName>
        <fullName evidence="6">Unannotated protein</fullName>
    </submittedName>
</protein>
<dbReference type="CDD" id="cd01317">
    <property type="entry name" value="DHOase_IIa"/>
    <property type="match status" value="1"/>
</dbReference>
<keyword evidence="3" id="KW-0378">Hydrolase</keyword>
<dbReference type="GO" id="GO:0006221">
    <property type="term" value="P:pyrimidine nucleotide biosynthetic process"/>
    <property type="evidence" value="ECO:0007669"/>
    <property type="project" value="UniProtKB-KW"/>
</dbReference>
<dbReference type="SUPFAM" id="SSF51556">
    <property type="entry name" value="Metallo-dependent hydrolases"/>
    <property type="match status" value="1"/>
</dbReference>
<evidence type="ECO:0000256" key="4">
    <source>
        <dbReference type="ARBA" id="ARBA00022975"/>
    </source>
</evidence>
<dbReference type="EMBL" id="CAEZTI010000136">
    <property type="protein sequence ID" value="CAB4567173.1"/>
    <property type="molecule type" value="Genomic_DNA"/>
</dbReference>
<name>A0A6J6DYT7_9ZZZZ</name>
<dbReference type="Gene3D" id="3.20.20.140">
    <property type="entry name" value="Metal-dependent hydrolases"/>
    <property type="match status" value="1"/>
</dbReference>
<proteinExistence type="inferred from homology"/>
<evidence type="ECO:0000256" key="2">
    <source>
        <dbReference type="ARBA" id="ARBA00022723"/>
    </source>
</evidence>
<evidence type="ECO:0000313" key="6">
    <source>
        <dbReference type="EMBL" id="CAB4567173.1"/>
    </source>
</evidence>
<keyword evidence="4" id="KW-0665">Pyrimidine biosynthesis</keyword>
<dbReference type="InterPro" id="IPR050138">
    <property type="entry name" value="DHOase/Allantoinase_Hydrolase"/>
</dbReference>
<gene>
    <name evidence="6" type="ORF">UFOPK1619_00722</name>
</gene>
<dbReference type="NCBIfam" id="TIGR00857">
    <property type="entry name" value="pyrC_multi"/>
    <property type="match status" value="1"/>
</dbReference>
<accession>A0A6J6DYT7</accession>
<dbReference type="PANTHER" id="PTHR43668">
    <property type="entry name" value="ALLANTOINASE"/>
    <property type="match status" value="1"/>
</dbReference>
<dbReference type="InterPro" id="IPR032466">
    <property type="entry name" value="Metal_Hydrolase"/>
</dbReference>
<dbReference type="Pfam" id="PF12890">
    <property type="entry name" value="DHOase"/>
    <property type="match status" value="1"/>
</dbReference>
<dbReference type="SUPFAM" id="SSF51338">
    <property type="entry name" value="Composite domain of metallo-dependent hydrolases"/>
    <property type="match status" value="1"/>
</dbReference>
<dbReference type="GO" id="GO:0046872">
    <property type="term" value="F:metal ion binding"/>
    <property type="evidence" value="ECO:0007669"/>
    <property type="project" value="UniProtKB-KW"/>
</dbReference>
<dbReference type="GO" id="GO:0005737">
    <property type="term" value="C:cytoplasm"/>
    <property type="evidence" value="ECO:0007669"/>
    <property type="project" value="TreeGrafter"/>
</dbReference>
<dbReference type="InterPro" id="IPR024403">
    <property type="entry name" value="DHOase_cat"/>
</dbReference>
<dbReference type="GO" id="GO:0004038">
    <property type="term" value="F:allantoinase activity"/>
    <property type="evidence" value="ECO:0007669"/>
    <property type="project" value="TreeGrafter"/>
</dbReference>
<dbReference type="GO" id="GO:0004151">
    <property type="term" value="F:dihydroorotase activity"/>
    <property type="evidence" value="ECO:0007669"/>
    <property type="project" value="InterPro"/>
</dbReference>
<dbReference type="InterPro" id="IPR011059">
    <property type="entry name" value="Metal-dep_hydrolase_composite"/>
</dbReference>
<dbReference type="PROSITE" id="PS00483">
    <property type="entry name" value="DIHYDROOROTASE_2"/>
    <property type="match status" value="1"/>
</dbReference>
<dbReference type="HAMAP" id="MF_00220_B">
    <property type="entry name" value="PyrC_classI_B"/>
    <property type="match status" value="1"/>
</dbReference>
<evidence type="ECO:0000259" key="5">
    <source>
        <dbReference type="Pfam" id="PF12890"/>
    </source>
</evidence>
<dbReference type="InterPro" id="IPR004722">
    <property type="entry name" value="DHOase"/>
</dbReference>
<sequence length="428" mass="45201">MSATKSIVIRGATVVNPDAVFEADVRVVGALIDAVGDALEGDIVLDGKGCYVSSGFVDLHTHLREPGKEEAETIESGSRAAALGGYTAVVAMPNTDPAQDNVATVRFVRDQGIKANLCEVMPSGCITVGRLGAELVSYAGLADEGVTLFTDDGTGVQDDDTMKRALVSARLANVTLAQHCEVSSMTNGAVMHDGACCSSLGVPGWPSLAEEQMVQRDIDLVRATGAKMHFLHLSTQGSVQMVREAKAEGLPITAEVTPHHLSLLDELLTSFDPIFKVNPPLRTAADIAALKAGVLDGTIDAIATDHAPHAGHTKEQPLDQAPPGMLGLETALAVVNTSMELDARKIVELMSWNPARIAGLDARHGRAVAVGEPANLCVWNTADVWEVSREGLASKSKNTPYHGMNVRGRVRHTLFNGQIVVNEGKATR</sequence>